<dbReference type="InterPro" id="IPR052930">
    <property type="entry name" value="TA_antitoxin_MntA"/>
</dbReference>
<dbReference type="CDD" id="cd05403">
    <property type="entry name" value="NT_KNTase_like"/>
    <property type="match status" value="1"/>
</dbReference>
<evidence type="ECO:0000313" key="3">
    <source>
        <dbReference type="Proteomes" id="UP000824062"/>
    </source>
</evidence>
<proteinExistence type="predicted"/>
<dbReference type="Proteomes" id="UP000824062">
    <property type="component" value="Unassembled WGS sequence"/>
</dbReference>
<reference evidence="2" key="2">
    <citation type="submission" date="2021-04" db="EMBL/GenBank/DDBJ databases">
        <authorList>
            <person name="Gilroy R."/>
        </authorList>
    </citation>
    <scope>NUCLEOTIDE SEQUENCE</scope>
    <source>
        <strain evidence="2">ChiHjej12B11-14209</strain>
    </source>
</reference>
<sequence length="97" mass="10730">MSSVPVEQVYEQIADFAREAGARRVVLFGSRARGTNGPHSDIDLAVEGCLDFSALEARLQDDLWSLLRIDIVNLDGPISAALRQEISRDGRVLYEEV</sequence>
<dbReference type="EMBL" id="DXBM01000014">
    <property type="protein sequence ID" value="HIZ45642.1"/>
    <property type="molecule type" value="Genomic_DNA"/>
</dbReference>
<dbReference type="SUPFAM" id="SSF81301">
    <property type="entry name" value="Nucleotidyltransferase"/>
    <property type="match status" value="1"/>
</dbReference>
<dbReference type="Pfam" id="PF18765">
    <property type="entry name" value="Polbeta"/>
    <property type="match status" value="1"/>
</dbReference>
<protein>
    <submittedName>
        <fullName evidence="2">Nucleotidyltransferase domain-containing protein</fullName>
    </submittedName>
</protein>
<comment type="caution">
    <text evidence="2">The sequence shown here is derived from an EMBL/GenBank/DDBJ whole genome shotgun (WGS) entry which is preliminary data.</text>
</comment>
<dbReference type="InterPro" id="IPR043519">
    <property type="entry name" value="NT_sf"/>
</dbReference>
<evidence type="ECO:0000313" key="2">
    <source>
        <dbReference type="EMBL" id="HIZ45642.1"/>
    </source>
</evidence>
<name>A0A9D2EXW1_9ACTN</name>
<dbReference type="PANTHER" id="PTHR43852">
    <property type="entry name" value="NUCLEOTIDYLTRANSFERASE"/>
    <property type="match status" value="1"/>
</dbReference>
<feature type="domain" description="Polymerase beta nucleotidyltransferase" evidence="1">
    <location>
        <begin position="12"/>
        <end position="95"/>
    </location>
</feature>
<evidence type="ECO:0000259" key="1">
    <source>
        <dbReference type="Pfam" id="PF18765"/>
    </source>
</evidence>
<dbReference type="PANTHER" id="PTHR43852:SF3">
    <property type="entry name" value="NUCLEOTIDYLTRANSFERASE"/>
    <property type="match status" value="1"/>
</dbReference>
<dbReference type="AlphaFoldDB" id="A0A9D2EXW1"/>
<accession>A0A9D2EXW1</accession>
<reference evidence="2" key="1">
    <citation type="journal article" date="2021" name="PeerJ">
        <title>Extensive microbial diversity within the chicken gut microbiome revealed by metagenomics and culture.</title>
        <authorList>
            <person name="Gilroy R."/>
            <person name="Ravi A."/>
            <person name="Getino M."/>
            <person name="Pursley I."/>
            <person name="Horton D.L."/>
            <person name="Alikhan N.F."/>
            <person name="Baker D."/>
            <person name="Gharbi K."/>
            <person name="Hall N."/>
            <person name="Watson M."/>
            <person name="Adriaenssens E.M."/>
            <person name="Foster-Nyarko E."/>
            <person name="Jarju S."/>
            <person name="Secka A."/>
            <person name="Antonio M."/>
            <person name="Oren A."/>
            <person name="Chaudhuri R.R."/>
            <person name="La Ragione R."/>
            <person name="Hildebrand F."/>
            <person name="Pallen M.J."/>
        </authorList>
    </citation>
    <scope>NUCLEOTIDE SEQUENCE</scope>
    <source>
        <strain evidence="2">ChiHjej12B11-14209</strain>
    </source>
</reference>
<organism evidence="2 3">
    <name type="scientific">Candidatus Olsenella pullistercoris</name>
    <dbReference type="NCBI Taxonomy" id="2838712"/>
    <lineage>
        <taxon>Bacteria</taxon>
        <taxon>Bacillati</taxon>
        <taxon>Actinomycetota</taxon>
        <taxon>Coriobacteriia</taxon>
        <taxon>Coriobacteriales</taxon>
        <taxon>Atopobiaceae</taxon>
        <taxon>Olsenella</taxon>
    </lineage>
</organism>
<dbReference type="Gene3D" id="3.30.460.10">
    <property type="entry name" value="Beta Polymerase, domain 2"/>
    <property type="match status" value="1"/>
</dbReference>
<gene>
    <name evidence="2" type="ORF">IAA19_01270</name>
</gene>
<dbReference type="InterPro" id="IPR041633">
    <property type="entry name" value="Polbeta"/>
</dbReference>